<feature type="domain" description="Uroporphyrinogen decarboxylase (URO-D)" evidence="1">
    <location>
        <begin position="101"/>
        <end position="344"/>
    </location>
</feature>
<evidence type="ECO:0000313" key="2">
    <source>
        <dbReference type="EMBL" id="HJB27761.1"/>
    </source>
</evidence>
<proteinExistence type="predicted"/>
<comment type="caution">
    <text evidence="2">The sequence shown here is derived from an EMBL/GenBank/DDBJ whole genome shotgun (WGS) entry which is preliminary data.</text>
</comment>
<dbReference type="InterPro" id="IPR052024">
    <property type="entry name" value="Methanogen_methyltrans"/>
</dbReference>
<sequence>MNKIERITAAIQHRPVDKVPKGELGISDELMQELTGKKEITPDVRIEAANALNMDMINRWCAGTKETVLSTEENGNLITVDLWGSVRRRTAYNDEIIETAIKDVEDTDKLVFPEMSAYDESVEEIHYYVNNSDLFVMAQTEGVLTPMSWLYGFEDFMMNSCTDPDILKKFAFDLADHYAGLAARLIDAGAHGILIGDDIAYNTGTFISPQSMREIIFPALKREVEAIKRYKDIPVFFHTDGDLRAVMDDIVGCGFDGLQSLQPTANMDLRSIKENYGDKLCLMGNIDINELLPFGTVEEVKKAVRETIDIGIKGSGFILSTCNILTRDIPIENARAMYETAENYVIKHGE</sequence>
<reference evidence="2" key="2">
    <citation type="submission" date="2021-04" db="EMBL/GenBank/DDBJ databases">
        <authorList>
            <person name="Gilroy R."/>
        </authorList>
    </citation>
    <scope>NUCLEOTIDE SEQUENCE</scope>
    <source>
        <strain evidence="2">ChiSjej1B19-5720</strain>
    </source>
</reference>
<dbReference type="GO" id="GO:0006779">
    <property type="term" value="P:porphyrin-containing compound biosynthetic process"/>
    <property type="evidence" value="ECO:0007669"/>
    <property type="project" value="InterPro"/>
</dbReference>
<dbReference type="SUPFAM" id="SSF51726">
    <property type="entry name" value="UROD/MetE-like"/>
    <property type="match status" value="1"/>
</dbReference>
<gene>
    <name evidence="2" type="ORF">IAA06_03080</name>
</gene>
<evidence type="ECO:0000259" key="1">
    <source>
        <dbReference type="Pfam" id="PF01208"/>
    </source>
</evidence>
<evidence type="ECO:0000313" key="3">
    <source>
        <dbReference type="Proteomes" id="UP000823842"/>
    </source>
</evidence>
<organism evidence="2 3">
    <name type="scientific">Candidatus Blautia faecavium</name>
    <dbReference type="NCBI Taxonomy" id="2838487"/>
    <lineage>
        <taxon>Bacteria</taxon>
        <taxon>Bacillati</taxon>
        <taxon>Bacillota</taxon>
        <taxon>Clostridia</taxon>
        <taxon>Lachnospirales</taxon>
        <taxon>Lachnospiraceae</taxon>
        <taxon>Blautia</taxon>
    </lineage>
</organism>
<dbReference type="EMBL" id="DWYZ01000069">
    <property type="protein sequence ID" value="HJB27761.1"/>
    <property type="molecule type" value="Genomic_DNA"/>
</dbReference>
<dbReference type="Gene3D" id="3.20.20.210">
    <property type="match status" value="1"/>
</dbReference>
<dbReference type="PANTHER" id="PTHR47099">
    <property type="entry name" value="METHYLCOBAMIDE:COM METHYLTRANSFERASE MTBA"/>
    <property type="match status" value="1"/>
</dbReference>
<dbReference type="Pfam" id="PF01208">
    <property type="entry name" value="URO-D"/>
    <property type="match status" value="1"/>
</dbReference>
<name>A0A9D2LRB3_9FIRM</name>
<dbReference type="AlphaFoldDB" id="A0A9D2LRB3"/>
<dbReference type="PANTHER" id="PTHR47099:SF1">
    <property type="entry name" value="METHYLCOBAMIDE:COM METHYLTRANSFERASE MTBA"/>
    <property type="match status" value="1"/>
</dbReference>
<dbReference type="GO" id="GO:0004853">
    <property type="term" value="F:uroporphyrinogen decarboxylase activity"/>
    <property type="evidence" value="ECO:0007669"/>
    <property type="project" value="InterPro"/>
</dbReference>
<reference evidence="2" key="1">
    <citation type="journal article" date="2021" name="PeerJ">
        <title>Extensive microbial diversity within the chicken gut microbiome revealed by metagenomics and culture.</title>
        <authorList>
            <person name="Gilroy R."/>
            <person name="Ravi A."/>
            <person name="Getino M."/>
            <person name="Pursley I."/>
            <person name="Horton D.L."/>
            <person name="Alikhan N.F."/>
            <person name="Baker D."/>
            <person name="Gharbi K."/>
            <person name="Hall N."/>
            <person name="Watson M."/>
            <person name="Adriaenssens E.M."/>
            <person name="Foster-Nyarko E."/>
            <person name="Jarju S."/>
            <person name="Secka A."/>
            <person name="Antonio M."/>
            <person name="Oren A."/>
            <person name="Chaudhuri R.R."/>
            <person name="La Ragione R."/>
            <person name="Hildebrand F."/>
            <person name="Pallen M.J."/>
        </authorList>
    </citation>
    <scope>NUCLEOTIDE SEQUENCE</scope>
    <source>
        <strain evidence="2">ChiSjej1B19-5720</strain>
    </source>
</reference>
<dbReference type="InterPro" id="IPR000257">
    <property type="entry name" value="Uroporphyrinogen_deCOase"/>
</dbReference>
<accession>A0A9D2LRB3</accession>
<dbReference type="Proteomes" id="UP000823842">
    <property type="component" value="Unassembled WGS sequence"/>
</dbReference>
<dbReference type="InterPro" id="IPR038071">
    <property type="entry name" value="UROD/MetE-like_sf"/>
</dbReference>
<protein>
    <submittedName>
        <fullName evidence="2">Uroporphyrinogen decarboxylase family protein</fullName>
    </submittedName>
</protein>